<dbReference type="EC" id="2.4.2.19" evidence="4"/>
<dbReference type="SUPFAM" id="SSF51690">
    <property type="entry name" value="Nicotinate/Quinolinate PRTase C-terminal domain-like"/>
    <property type="match status" value="1"/>
</dbReference>
<proteinExistence type="inferred from homology"/>
<dbReference type="PANTHER" id="PTHR32179">
    <property type="entry name" value="NICOTINATE-NUCLEOTIDE PYROPHOSPHORYLASE [CARBOXYLATING]"/>
    <property type="match status" value="1"/>
</dbReference>
<evidence type="ECO:0000259" key="11">
    <source>
        <dbReference type="Pfam" id="PF02749"/>
    </source>
</evidence>
<evidence type="ECO:0000256" key="9">
    <source>
        <dbReference type="PIRNR" id="PIRNR006250"/>
    </source>
</evidence>
<evidence type="ECO:0000313" key="12">
    <source>
        <dbReference type="EMBL" id="MFC3847000.1"/>
    </source>
</evidence>
<evidence type="ECO:0000256" key="1">
    <source>
        <dbReference type="ARBA" id="ARBA00003237"/>
    </source>
</evidence>
<dbReference type="RefSeq" id="WP_104751674.1">
    <property type="nucleotide sequence ID" value="NZ_FZMF01000003.1"/>
</dbReference>
<dbReference type="CDD" id="cd01572">
    <property type="entry name" value="QPRTase"/>
    <property type="match status" value="1"/>
</dbReference>
<evidence type="ECO:0000256" key="3">
    <source>
        <dbReference type="ARBA" id="ARBA00009400"/>
    </source>
</evidence>
<dbReference type="InterPro" id="IPR027277">
    <property type="entry name" value="NadC/ModD"/>
</dbReference>
<accession>A0ABV7ZFP5</accession>
<dbReference type="InterPro" id="IPR022412">
    <property type="entry name" value="Quinolinate_PRibosylTrfase_N"/>
</dbReference>
<keyword evidence="13" id="KW-1185">Reference proteome</keyword>
<feature type="domain" description="Quinolinate phosphoribosyl transferase N-terminal" evidence="11">
    <location>
        <begin position="24"/>
        <end position="103"/>
    </location>
</feature>
<feature type="domain" description="Quinolinate phosphoribosyl transferase C-terminal" evidence="10">
    <location>
        <begin position="105"/>
        <end position="273"/>
    </location>
</feature>
<dbReference type="InterPro" id="IPR036068">
    <property type="entry name" value="Nicotinate_pribotase-like_C"/>
</dbReference>
<keyword evidence="6 9" id="KW-0328">Glycosyltransferase</keyword>
<evidence type="ECO:0000256" key="6">
    <source>
        <dbReference type="ARBA" id="ARBA00022676"/>
    </source>
</evidence>
<dbReference type="PIRSF" id="PIRSF006250">
    <property type="entry name" value="NadC_ModD"/>
    <property type="match status" value="1"/>
</dbReference>
<dbReference type="Gene3D" id="3.90.1170.20">
    <property type="entry name" value="Quinolinate phosphoribosyl transferase, N-terminal domain"/>
    <property type="match status" value="1"/>
</dbReference>
<comment type="caution">
    <text evidence="12">The sequence shown here is derived from an EMBL/GenBank/DDBJ whole genome shotgun (WGS) entry which is preliminary data.</text>
</comment>
<dbReference type="GO" id="GO:0004514">
    <property type="term" value="F:nicotinate-nucleotide diphosphorylase (carboxylating) activity"/>
    <property type="evidence" value="ECO:0007669"/>
    <property type="project" value="UniProtKB-EC"/>
</dbReference>
<evidence type="ECO:0000256" key="8">
    <source>
        <dbReference type="ARBA" id="ARBA00033102"/>
    </source>
</evidence>
<dbReference type="Proteomes" id="UP001595783">
    <property type="component" value="Unassembled WGS sequence"/>
</dbReference>
<dbReference type="Pfam" id="PF01729">
    <property type="entry name" value="QRPTase_C"/>
    <property type="match status" value="1"/>
</dbReference>
<dbReference type="Gene3D" id="3.20.20.70">
    <property type="entry name" value="Aldolase class I"/>
    <property type="match status" value="1"/>
</dbReference>
<sequence>MKDPAILAFLEACLQEDIGAGDLFERLVSPKEVKAVVIAKQAGVFSGHLYADMLLEHMGIKRVWHTQDGAPLKPQEILLEMCGDYALLLKIERVLLNLLQHSSGIATHTARFVALLKGLPVRLLDTRKTRPLLRVFEKYSVRNGGAQNHRLGLDDALMLKDTHLAHIGDLKTFMQRARTQIPWTAKIEIECTSIAMAKEVMQVGADIIMCDNMSVEDISQVVAYRNGHYPLVLLEASGNITQENILEYAQSGVDALSSGSLIHQAVWVDMSMKLGS</sequence>
<reference evidence="13" key="1">
    <citation type="journal article" date="2019" name="Int. J. Syst. Evol. Microbiol.">
        <title>The Global Catalogue of Microorganisms (GCM) 10K type strain sequencing project: providing services to taxonomists for standard genome sequencing and annotation.</title>
        <authorList>
            <consortium name="The Broad Institute Genomics Platform"/>
            <consortium name="The Broad Institute Genome Sequencing Center for Infectious Disease"/>
            <person name="Wu L."/>
            <person name="Ma J."/>
        </authorList>
    </citation>
    <scope>NUCLEOTIDE SEQUENCE [LARGE SCALE GENOMIC DNA]</scope>
    <source>
        <strain evidence="13">CCUG 53816</strain>
    </source>
</reference>
<evidence type="ECO:0000256" key="2">
    <source>
        <dbReference type="ARBA" id="ARBA00004893"/>
    </source>
</evidence>
<dbReference type="InterPro" id="IPR002638">
    <property type="entry name" value="Quinolinate_PRibosylTrfase_C"/>
</dbReference>
<keyword evidence="5" id="KW-0662">Pyridine nucleotide biosynthesis</keyword>
<evidence type="ECO:0000256" key="7">
    <source>
        <dbReference type="ARBA" id="ARBA00022679"/>
    </source>
</evidence>
<protein>
    <recommendedName>
        <fullName evidence="4">nicotinate-nucleotide diphosphorylase (carboxylating)</fullName>
        <ecNumber evidence="4">2.4.2.19</ecNumber>
    </recommendedName>
    <alternativeName>
        <fullName evidence="8">Quinolinate phosphoribosyltransferase [decarboxylating]</fullName>
    </alternativeName>
</protein>
<dbReference type="PANTHER" id="PTHR32179:SF3">
    <property type="entry name" value="NICOTINATE-NUCLEOTIDE PYROPHOSPHORYLASE [CARBOXYLATING]"/>
    <property type="match status" value="1"/>
</dbReference>
<evidence type="ECO:0000259" key="10">
    <source>
        <dbReference type="Pfam" id="PF01729"/>
    </source>
</evidence>
<gene>
    <name evidence="12" type="primary">nadC</name>
    <name evidence="12" type="ORF">ACFOPX_00410</name>
</gene>
<organism evidence="12 13">
    <name type="scientific">Helicobacter baculiformis</name>
    <dbReference type="NCBI Taxonomy" id="427351"/>
    <lineage>
        <taxon>Bacteria</taxon>
        <taxon>Pseudomonadati</taxon>
        <taxon>Campylobacterota</taxon>
        <taxon>Epsilonproteobacteria</taxon>
        <taxon>Campylobacterales</taxon>
        <taxon>Helicobacteraceae</taxon>
        <taxon>Helicobacter</taxon>
    </lineage>
</organism>
<dbReference type="InterPro" id="IPR004393">
    <property type="entry name" value="NadC"/>
</dbReference>
<name>A0ABV7ZFP5_9HELI</name>
<comment type="similarity">
    <text evidence="3 9">Belongs to the NadC/ModD family.</text>
</comment>
<comment type="function">
    <text evidence="1">Involved in the catabolism of quinolinic acid (QA).</text>
</comment>
<keyword evidence="7 9" id="KW-0808">Transferase</keyword>
<dbReference type="EMBL" id="JBHRZO010000002">
    <property type="protein sequence ID" value="MFC3847000.1"/>
    <property type="molecule type" value="Genomic_DNA"/>
</dbReference>
<dbReference type="Pfam" id="PF02749">
    <property type="entry name" value="QRPTase_N"/>
    <property type="match status" value="1"/>
</dbReference>
<dbReference type="InterPro" id="IPR037128">
    <property type="entry name" value="Quinolinate_PRibosylTase_N_sf"/>
</dbReference>
<dbReference type="NCBIfam" id="TIGR00078">
    <property type="entry name" value="nadC"/>
    <property type="match status" value="1"/>
</dbReference>
<dbReference type="SUPFAM" id="SSF54675">
    <property type="entry name" value="Nicotinate/Quinolinate PRTase N-terminal domain-like"/>
    <property type="match status" value="1"/>
</dbReference>
<evidence type="ECO:0000256" key="4">
    <source>
        <dbReference type="ARBA" id="ARBA00011944"/>
    </source>
</evidence>
<evidence type="ECO:0000256" key="5">
    <source>
        <dbReference type="ARBA" id="ARBA00022642"/>
    </source>
</evidence>
<comment type="pathway">
    <text evidence="2">Cofactor biosynthesis; NAD(+) biosynthesis; nicotinate D-ribonucleotide from quinolinate: step 1/1.</text>
</comment>
<dbReference type="InterPro" id="IPR013785">
    <property type="entry name" value="Aldolase_TIM"/>
</dbReference>
<evidence type="ECO:0000313" key="13">
    <source>
        <dbReference type="Proteomes" id="UP001595783"/>
    </source>
</evidence>